<reference evidence="2 3" key="1">
    <citation type="journal article" date="2016" name="Mol. Biol. Evol.">
        <title>Comparative Genomics of Early-Diverging Mushroom-Forming Fungi Provides Insights into the Origins of Lignocellulose Decay Capabilities.</title>
        <authorList>
            <person name="Nagy L.G."/>
            <person name="Riley R."/>
            <person name="Tritt A."/>
            <person name="Adam C."/>
            <person name="Daum C."/>
            <person name="Floudas D."/>
            <person name="Sun H."/>
            <person name="Yadav J.S."/>
            <person name="Pangilinan J."/>
            <person name="Larsson K.H."/>
            <person name="Matsuura K."/>
            <person name="Barry K."/>
            <person name="Labutti K."/>
            <person name="Kuo R."/>
            <person name="Ohm R.A."/>
            <person name="Bhattacharya S.S."/>
            <person name="Shirouzu T."/>
            <person name="Yoshinaga Y."/>
            <person name="Martin F.M."/>
            <person name="Grigoriev I.V."/>
            <person name="Hibbett D.S."/>
        </authorList>
    </citation>
    <scope>NUCLEOTIDE SEQUENCE [LARGE SCALE GENOMIC DNA]</scope>
    <source>
        <strain evidence="2 3">HHB12029</strain>
    </source>
</reference>
<keyword evidence="3" id="KW-1185">Reference proteome</keyword>
<dbReference type="OrthoDB" id="1929566at2759"/>
<name>A0A166AUY1_EXIGL</name>
<dbReference type="Proteomes" id="UP000077266">
    <property type="component" value="Unassembled WGS sequence"/>
</dbReference>
<organism evidence="2 3">
    <name type="scientific">Exidia glandulosa HHB12029</name>
    <dbReference type="NCBI Taxonomy" id="1314781"/>
    <lineage>
        <taxon>Eukaryota</taxon>
        <taxon>Fungi</taxon>
        <taxon>Dikarya</taxon>
        <taxon>Basidiomycota</taxon>
        <taxon>Agaricomycotina</taxon>
        <taxon>Agaricomycetes</taxon>
        <taxon>Auriculariales</taxon>
        <taxon>Exidiaceae</taxon>
        <taxon>Exidia</taxon>
    </lineage>
</organism>
<sequence length="233" mass="25522">MAVPHARALPSDFVKLGTSTAQFDTWHEELVDYLEMQGLGSYIDGVNTTWPPGGATAPTSAPSFVVGVTPEIRGTLPTALSKDPIALLDELRKLYRKDNPMSRVIMLKSLLTSKKVDEQSWDEQINRLTKIANQALDKPLTVNEVVSIAIILSAPPEWDTVINSCMQSCSLDEPSAFRVQLTTEETRRRESVQSQTEIHALAAQFAKKNANAGAGQKTKNSSSIRIARQTATD</sequence>
<dbReference type="EMBL" id="KV425958">
    <property type="protein sequence ID" value="KZV95389.1"/>
    <property type="molecule type" value="Genomic_DNA"/>
</dbReference>
<evidence type="ECO:0000313" key="3">
    <source>
        <dbReference type="Proteomes" id="UP000077266"/>
    </source>
</evidence>
<protein>
    <submittedName>
        <fullName evidence="2">Uncharacterized protein</fullName>
    </submittedName>
</protein>
<proteinExistence type="predicted"/>
<evidence type="ECO:0000256" key="1">
    <source>
        <dbReference type="SAM" id="MobiDB-lite"/>
    </source>
</evidence>
<gene>
    <name evidence="2" type="ORF">EXIGLDRAFT_766303</name>
</gene>
<accession>A0A166AUY1</accession>
<evidence type="ECO:0000313" key="2">
    <source>
        <dbReference type="EMBL" id="KZV95389.1"/>
    </source>
</evidence>
<dbReference type="Pfam" id="PF14223">
    <property type="entry name" value="Retrotran_gag_2"/>
    <property type="match status" value="1"/>
</dbReference>
<feature type="compositionally biased region" description="Polar residues" evidence="1">
    <location>
        <begin position="217"/>
        <end position="233"/>
    </location>
</feature>
<feature type="region of interest" description="Disordered" evidence="1">
    <location>
        <begin position="209"/>
        <end position="233"/>
    </location>
</feature>
<dbReference type="InParanoid" id="A0A166AUY1"/>
<dbReference type="AlphaFoldDB" id="A0A166AUY1"/>